<feature type="domain" description="VIT" evidence="8">
    <location>
        <begin position="619"/>
        <end position="747"/>
    </location>
</feature>
<reference evidence="9" key="1">
    <citation type="submission" date="2021-02" db="EMBL/GenBank/DDBJ databases">
        <authorList>
            <person name="Nowell W R."/>
        </authorList>
    </citation>
    <scope>NUCLEOTIDE SEQUENCE</scope>
</reference>
<dbReference type="PROSITE" id="PS50234">
    <property type="entry name" value="VWFA"/>
    <property type="match status" value="1"/>
</dbReference>
<dbReference type="GO" id="GO:0140662">
    <property type="term" value="F:ATP-dependent protein folding chaperone"/>
    <property type="evidence" value="ECO:0007669"/>
    <property type="project" value="InterPro"/>
</dbReference>
<dbReference type="SMART" id="SM00327">
    <property type="entry name" value="VWA"/>
    <property type="match status" value="1"/>
</dbReference>
<evidence type="ECO:0000313" key="10">
    <source>
        <dbReference type="Proteomes" id="UP000663836"/>
    </source>
</evidence>
<dbReference type="PANTHER" id="PTHR46530">
    <property type="entry name" value="PROTEIN MONO-ADP-RIBOSYLTRANSFERASE PARP4"/>
    <property type="match status" value="1"/>
</dbReference>
<dbReference type="SUPFAM" id="SSF48371">
    <property type="entry name" value="ARM repeat"/>
    <property type="match status" value="1"/>
</dbReference>
<feature type="region of interest" description="Disordered" evidence="5">
    <location>
        <begin position="1364"/>
        <end position="1408"/>
    </location>
</feature>
<dbReference type="InterPro" id="IPR002035">
    <property type="entry name" value="VWF_A"/>
</dbReference>
<dbReference type="InterPro" id="IPR031273">
    <property type="entry name" value="PARP4"/>
</dbReference>
<dbReference type="InterPro" id="IPR012317">
    <property type="entry name" value="Poly(ADP-ribose)pol_cat_dom"/>
</dbReference>
<feature type="domain" description="PARP catalytic" evidence="7">
    <location>
        <begin position="374"/>
        <end position="580"/>
    </location>
</feature>
<dbReference type="InterPro" id="IPR029047">
    <property type="entry name" value="HSP70_peptide-bd_sf"/>
</dbReference>
<keyword evidence="4" id="KW-0328">Glycosyltransferase</keyword>
<dbReference type="Pfam" id="PF08487">
    <property type="entry name" value="VIT"/>
    <property type="match status" value="1"/>
</dbReference>
<dbReference type="PROSITE" id="PS51468">
    <property type="entry name" value="VIT"/>
    <property type="match status" value="1"/>
</dbReference>
<evidence type="ECO:0000256" key="5">
    <source>
        <dbReference type="SAM" id="MobiDB-lite"/>
    </source>
</evidence>
<evidence type="ECO:0000256" key="2">
    <source>
        <dbReference type="ARBA" id="ARBA00022741"/>
    </source>
</evidence>
<feature type="compositionally biased region" description="Low complexity" evidence="5">
    <location>
        <begin position="1475"/>
        <end position="1485"/>
    </location>
</feature>
<dbReference type="SUPFAM" id="SSF52113">
    <property type="entry name" value="BRCT domain"/>
    <property type="match status" value="1"/>
</dbReference>
<dbReference type="PRINTS" id="PR00301">
    <property type="entry name" value="HEATSHOCK70"/>
</dbReference>
<dbReference type="InterPro" id="IPR036616">
    <property type="entry name" value="Poly(ADP-ribose)pol_reg_dom_sf"/>
</dbReference>
<dbReference type="InterPro" id="IPR013126">
    <property type="entry name" value="Hsp_70_fam"/>
</dbReference>
<feature type="compositionally biased region" description="Polar residues" evidence="5">
    <location>
        <begin position="1486"/>
        <end position="1497"/>
    </location>
</feature>
<comment type="caution">
    <text evidence="9">The sequence shown here is derived from an EMBL/GenBank/DDBJ whole genome shotgun (WGS) entry which is preliminary data.</text>
</comment>
<keyword evidence="2" id="KW-0547">Nucleotide-binding</keyword>
<keyword evidence="4" id="KW-0808">Transferase</keyword>
<dbReference type="Gene3D" id="3.90.228.10">
    <property type="match status" value="1"/>
</dbReference>
<dbReference type="Gene3D" id="2.60.34.10">
    <property type="entry name" value="Substrate Binding Domain Of DNAk, Chain A, domain 1"/>
    <property type="match status" value="1"/>
</dbReference>
<feature type="region of interest" description="Disordered" evidence="5">
    <location>
        <begin position="1676"/>
        <end position="1698"/>
    </location>
</feature>
<evidence type="ECO:0000256" key="1">
    <source>
        <dbReference type="ARBA" id="ARBA00007381"/>
    </source>
</evidence>
<dbReference type="InterPro" id="IPR016024">
    <property type="entry name" value="ARM-type_fold"/>
</dbReference>
<feature type="compositionally biased region" description="Acidic residues" evidence="5">
    <location>
        <begin position="1372"/>
        <end position="1407"/>
    </location>
</feature>
<dbReference type="EMBL" id="CAJOBD010000057">
    <property type="protein sequence ID" value="CAF3556743.1"/>
    <property type="molecule type" value="Genomic_DNA"/>
</dbReference>
<sequence length="2206" mass="250848">MSPLNGKTFVLELGRDIRFKAKQELINYLHKQNAHISYILTASTDYVLVSNDIDTYKTRRAKQFGIPLVNVEYIYEYRKLPNENNSIDIKRFIITSAEDKENFSKSGTISITDGGNPFGSIIKPVKLDLSKIKIWNSDDVKLPRFDELTHAEISKWAIFKETNENSDVYFVLEVQIIPEEYNNQTNNDYRLRFRYEKQTITNLKGKISLIQYAFSHDINELHQLYASYYNRIVTMPRITRIRDLLPDKLGSKLLLRSLFLHRIDTQMLDDNVCQLVESLWIESIGDLNKILSIQPETIALKTIIEAEAALLEIKSDSKSPLEAETRFYSLIPHQQSFVIDLINNRRALIDKLDLCQMLRDMITINELTNWNIKASIEAKYRALKCHIETVKNDTHEYATISKMISSSTNSNEQVIIHQIYSVAKQTDALNFRSTFFNQKQLFHGSKYNNFLGILSRGLLMPKMVVNDLGVTRTDIGCLGYGLYFSDSVSTSLKYTKPSITRSDRRLLCISQVALGDSAKFYSYAPNLIQPPEHFHSTHGVKRNDENNSKFSDDEYVIYNLDQQRLLYLVELSWIPYDNMNQSPKLLPIIRDYLTNQSKLLSDEVDIPSTIEDEVIQVAEQDYGLICPSSGEVVPLKAFHIRAQLVDITAEIVLYQVYHNSNSIPIEAKYVFPLDENSSVCGFEAHINNKIIKGVVKEKEQAKREYREAIEKGYGAYLMHQEQPEVFSVSVGNLPANCEVIIKITYVVELSIENNDIIFRLPAKVASWQSKQALEIKDQTILPSINLEQDNSSMKSVEFSLKASIRMPYEITKLFSPTHRLRRKITDCLAMIELVDNILLEKDFILSITLKSVNLPRMLNETFVLSDTNTNNQLIDENSQACMLTFYPKFEMINNSNEYVEIIFIIDVSNSMDGKHIQQAKQLAHLFLTNMKTDDKNIFFNIVTFGSDNDECFPISSQNTKENIDKAKHFVLHSLDHRGNTDLFSVLRQYSLLPSSSKLGRQFILLSDGHINDLQSILILLENRSSMRYDRLFTCSIGEISNKHNLRQLSNGINGGGLITVFDSNYRSRWKTKVLQILEHIHQPCVTNISIDWHGTIDDQQEKFTSQAPKIIRSLFNGMRLTVYRFIQNCHKATLTATINNQEYITTVFSNKITETRGRILHCLTARAIIQDYENGLLHNDECENELIKKQYKQDLIELSIKYSVVSSFTSFVAIEERDGQALETGVRLLDVMLENNIDLLSYIGWDGDRSQIDIIKDKLINGKRLFDSASIANKIDLLNEYENLCQNISYRFGGDAKYDLMLTIINTYRTTFKQKEKARELEENMQKDLMNEIKNATADEIKILEKRLNEIDIRLGTEMLKDLEHRSTTVEEKEEDEDEDEEDEEEDEDEEDEEEDEDEEEEEEEQENYLLVEDGDGIYYNDKGGGDLFAQVHEKSSAIHANVLGGEISPRAEIPSESRERSSIRQYTSSDHGLQEQQQQQQQQQMTSSDSSGFTHTSCLSNEKMVAPQMAQISDSKFNAPVGYQASNDATITTAATLPLPSFGVPFASNPFGTTTVSGNVSNNASFGSTGFGASTISSPFGFQPSVFSPASYGFTFGSNVSYNTNNNINAPSMLGGYGGSAMFSGAPSRLPPPLPPPVPPPSSALFGSSSSNYNTNTSFMTPNFIIQQSAMCPWSPPPRPTTEELPLSSTSSESRSLFSFGGSGENTVCNAAPSMISNQSIFNIPSTSSVLSAPLSFGYVSETPKPSSIESTAASSSRSMLLRSTEILPDVDKIQTESDKPNSTVQQKESIYRDRAVEQSSKLHAASRICAPQMRRKAELDKFSEFVNQFKSASEAKPVVHKSPVSCMRLEKKCKSSSKNDVKDTALLLLDVTPLSLGIEDINGHMCIIIRRNTTIPFRTQFDSCFTNAYAYQTTATIRIFSGEHKLTKYNIFLGEFILTDLIPNFASQTLEISIFMDIDCNGLLQVEAEEIRSGAKTKFRINSQNYPCDKNDIERHLSYVESNQDFHAVWVGDRQPNDSLYMLKGETTNEKINFTCESEIFKGFSTFNKLKQIYLTSMMINEFKRIQLTNGSFDLNQDLANLLSLDMKDFVELKIYLNKQGFNSFALNIQNDIIHLIATGIILLELLLQVPKSERNIFLVPFDSEQIRSILHHHLPKPLLENIDKAIDYYEQKRLCYGIYCEQLELNYSSWEKFIQYALFHINN</sequence>
<dbReference type="SUPFAM" id="SSF100920">
    <property type="entry name" value="Heat shock protein 70kD (HSP70), peptide-binding domain"/>
    <property type="match status" value="1"/>
</dbReference>
<dbReference type="PROSITE" id="PS51059">
    <property type="entry name" value="PARP_CATALYTIC"/>
    <property type="match status" value="1"/>
</dbReference>
<accession>A0A818KMJ8</accession>
<evidence type="ECO:0000256" key="3">
    <source>
        <dbReference type="ARBA" id="ARBA00022840"/>
    </source>
</evidence>
<feature type="compositionally biased region" description="Low complexity" evidence="5">
    <location>
        <begin position="1684"/>
        <end position="1698"/>
    </location>
</feature>
<dbReference type="InterPro" id="IPR001357">
    <property type="entry name" value="BRCT_dom"/>
</dbReference>
<dbReference type="GO" id="GO:0003950">
    <property type="term" value="F:NAD+ poly-ADP-ribosyltransferase activity"/>
    <property type="evidence" value="ECO:0007669"/>
    <property type="project" value="UniProtKB-UniRule"/>
</dbReference>
<organism evidence="9 10">
    <name type="scientific">Rotaria sordida</name>
    <dbReference type="NCBI Taxonomy" id="392033"/>
    <lineage>
        <taxon>Eukaryota</taxon>
        <taxon>Metazoa</taxon>
        <taxon>Spiralia</taxon>
        <taxon>Gnathifera</taxon>
        <taxon>Rotifera</taxon>
        <taxon>Eurotatoria</taxon>
        <taxon>Bdelloidea</taxon>
        <taxon>Philodinida</taxon>
        <taxon>Philodinidae</taxon>
        <taxon>Rotaria</taxon>
    </lineage>
</organism>
<dbReference type="GO" id="GO:0005524">
    <property type="term" value="F:ATP binding"/>
    <property type="evidence" value="ECO:0007669"/>
    <property type="project" value="UniProtKB-KW"/>
</dbReference>
<dbReference type="Gene3D" id="3.40.50.410">
    <property type="entry name" value="von Willebrand factor, type A domain"/>
    <property type="match status" value="1"/>
</dbReference>
<evidence type="ECO:0000313" key="9">
    <source>
        <dbReference type="EMBL" id="CAF3556743.1"/>
    </source>
</evidence>
<dbReference type="Pfam" id="PF13768">
    <property type="entry name" value="VWA_3"/>
    <property type="match status" value="1"/>
</dbReference>
<keyword evidence="4" id="KW-0520">NAD</keyword>
<dbReference type="InterPro" id="IPR036420">
    <property type="entry name" value="BRCT_dom_sf"/>
</dbReference>
<keyword evidence="3" id="KW-0067">ATP-binding</keyword>
<dbReference type="SUPFAM" id="SSF53300">
    <property type="entry name" value="vWA-like"/>
    <property type="match status" value="1"/>
</dbReference>
<feature type="compositionally biased region" description="Basic and acidic residues" evidence="5">
    <location>
        <begin position="1454"/>
        <end position="1463"/>
    </location>
</feature>
<dbReference type="Pfam" id="PF00644">
    <property type="entry name" value="PARP"/>
    <property type="match status" value="1"/>
</dbReference>
<dbReference type="Pfam" id="PF00012">
    <property type="entry name" value="HSP70"/>
    <property type="match status" value="1"/>
</dbReference>
<dbReference type="InterPro" id="IPR036465">
    <property type="entry name" value="vWFA_dom_sf"/>
</dbReference>
<proteinExistence type="inferred from homology"/>
<evidence type="ECO:0000259" key="6">
    <source>
        <dbReference type="PROSITE" id="PS50234"/>
    </source>
</evidence>
<dbReference type="PANTHER" id="PTHR46530:SF1">
    <property type="entry name" value="PROTEIN MONO-ADP-RIBOSYLTRANSFERASE PARP4"/>
    <property type="match status" value="1"/>
</dbReference>
<evidence type="ECO:0000259" key="8">
    <source>
        <dbReference type="PROSITE" id="PS51468"/>
    </source>
</evidence>
<dbReference type="SUPFAM" id="SSF47587">
    <property type="entry name" value="Domain of poly(ADP-ribose) polymerase"/>
    <property type="match status" value="1"/>
</dbReference>
<dbReference type="SUPFAM" id="SSF56399">
    <property type="entry name" value="ADP-ribosylation"/>
    <property type="match status" value="1"/>
</dbReference>
<dbReference type="SMART" id="SM00292">
    <property type="entry name" value="BRCT"/>
    <property type="match status" value="1"/>
</dbReference>
<name>A0A818KMJ8_9BILA</name>
<protein>
    <recommendedName>
        <fullName evidence="4">Poly [ADP-ribose] polymerase</fullName>
        <shortName evidence="4">PARP</shortName>
        <ecNumber evidence="4">2.4.2.-</ecNumber>
    </recommendedName>
</protein>
<feature type="region of interest" description="Disordered" evidence="5">
    <location>
        <begin position="1449"/>
        <end position="1497"/>
    </location>
</feature>
<evidence type="ECO:0000259" key="7">
    <source>
        <dbReference type="PROSITE" id="PS51059"/>
    </source>
</evidence>
<dbReference type="SMART" id="SM00609">
    <property type="entry name" value="VIT"/>
    <property type="match status" value="1"/>
</dbReference>
<dbReference type="InterPro" id="IPR013694">
    <property type="entry name" value="VIT"/>
</dbReference>
<gene>
    <name evidence="9" type="ORF">JBS370_LOCUS1630</name>
</gene>
<evidence type="ECO:0000256" key="4">
    <source>
        <dbReference type="RuleBase" id="RU362114"/>
    </source>
</evidence>
<feature type="domain" description="VWFA" evidence="6">
    <location>
        <begin position="900"/>
        <end position="1080"/>
    </location>
</feature>
<comment type="similarity">
    <text evidence="1">Belongs to the heat shock protein 70 family.</text>
</comment>
<dbReference type="Proteomes" id="UP000663836">
    <property type="component" value="Unassembled WGS sequence"/>
</dbReference>
<dbReference type="EC" id="2.4.2.-" evidence="4"/>
<dbReference type="GO" id="GO:0005737">
    <property type="term" value="C:cytoplasm"/>
    <property type="evidence" value="ECO:0007669"/>
    <property type="project" value="TreeGrafter"/>
</dbReference>